<keyword evidence="6" id="KW-1185">Reference proteome</keyword>
<dbReference type="PROSITE" id="PS50110">
    <property type="entry name" value="RESPONSE_REGULATORY"/>
    <property type="match status" value="1"/>
</dbReference>
<proteinExistence type="predicted"/>
<keyword evidence="2" id="KW-0472">Membrane</keyword>
<dbReference type="PANTHER" id="PTHR44520">
    <property type="entry name" value="RESPONSE REGULATOR RCP1-RELATED"/>
    <property type="match status" value="1"/>
</dbReference>
<feature type="domain" description="OmpA-like" evidence="4">
    <location>
        <begin position="1"/>
        <end position="13"/>
    </location>
</feature>
<reference evidence="5 6" key="1">
    <citation type="journal article" date="2023" name="Microbiol. Resour. Announc.">
        <title>Complete Genome Sequence of Imperialibacter roseus strain P4T.</title>
        <authorList>
            <person name="Tizabi D.R."/>
            <person name="Bachvaroff T."/>
            <person name="Hill R.T."/>
        </authorList>
    </citation>
    <scope>NUCLEOTIDE SEQUENCE [LARGE SCALE GENOMIC DNA]</scope>
    <source>
        <strain evidence="5 6">P4T</strain>
    </source>
</reference>
<evidence type="ECO:0000259" key="4">
    <source>
        <dbReference type="PROSITE" id="PS51123"/>
    </source>
</evidence>
<dbReference type="InterPro" id="IPR001789">
    <property type="entry name" value="Sig_transdc_resp-reg_receiver"/>
</dbReference>
<dbReference type="Gene3D" id="3.40.50.2300">
    <property type="match status" value="1"/>
</dbReference>
<dbReference type="PANTHER" id="PTHR44520:SF2">
    <property type="entry name" value="RESPONSE REGULATOR RCP1"/>
    <property type="match status" value="1"/>
</dbReference>
<evidence type="ECO:0000313" key="5">
    <source>
        <dbReference type="EMBL" id="WOK04344.1"/>
    </source>
</evidence>
<feature type="modified residue" description="4-aspartylphosphate" evidence="1">
    <location>
        <position position="64"/>
    </location>
</feature>
<dbReference type="PROSITE" id="PS51123">
    <property type="entry name" value="OMPA_2"/>
    <property type="match status" value="1"/>
</dbReference>
<dbReference type="SUPFAM" id="SSF52172">
    <property type="entry name" value="CheY-like"/>
    <property type="match status" value="1"/>
</dbReference>
<dbReference type="InterPro" id="IPR011006">
    <property type="entry name" value="CheY-like_superfamily"/>
</dbReference>
<name>A0ABZ0IIM0_9BACT</name>
<dbReference type="InterPro" id="IPR052893">
    <property type="entry name" value="TCS_response_regulator"/>
</dbReference>
<gene>
    <name evidence="5" type="ORF">RT717_14790</name>
</gene>
<evidence type="ECO:0000256" key="1">
    <source>
        <dbReference type="PROSITE-ProRule" id="PRU00169"/>
    </source>
</evidence>
<dbReference type="InterPro" id="IPR006665">
    <property type="entry name" value="OmpA-like"/>
</dbReference>
<dbReference type="EMBL" id="CP136051">
    <property type="protein sequence ID" value="WOK04344.1"/>
    <property type="molecule type" value="Genomic_DNA"/>
</dbReference>
<organism evidence="5 6">
    <name type="scientific">Imperialibacter roseus</name>
    <dbReference type="NCBI Taxonomy" id="1324217"/>
    <lineage>
        <taxon>Bacteria</taxon>
        <taxon>Pseudomonadati</taxon>
        <taxon>Bacteroidota</taxon>
        <taxon>Cytophagia</taxon>
        <taxon>Cytophagales</taxon>
        <taxon>Flammeovirgaceae</taxon>
        <taxon>Imperialibacter</taxon>
    </lineage>
</organism>
<dbReference type="SMART" id="SM00448">
    <property type="entry name" value="REC"/>
    <property type="match status" value="1"/>
</dbReference>
<dbReference type="Proteomes" id="UP001302349">
    <property type="component" value="Chromosome"/>
</dbReference>
<feature type="domain" description="Response regulatory" evidence="3">
    <location>
        <begin position="7"/>
        <end position="133"/>
    </location>
</feature>
<evidence type="ECO:0000259" key="3">
    <source>
        <dbReference type="PROSITE" id="PS50110"/>
    </source>
</evidence>
<dbReference type="Pfam" id="PF00072">
    <property type="entry name" value="Response_reg"/>
    <property type="match status" value="1"/>
</dbReference>
<evidence type="ECO:0000313" key="6">
    <source>
        <dbReference type="Proteomes" id="UP001302349"/>
    </source>
</evidence>
<evidence type="ECO:0000256" key="2">
    <source>
        <dbReference type="PROSITE-ProRule" id="PRU00473"/>
    </source>
</evidence>
<sequence length="133" mass="15369">MNRRIEIIYVVDDDDIYQYAVKKKILKRKLSAEVSTFKNGKDAILHLGEVVKVGGRLPDVIFLDLNMPIMDGWDFLNEYARLRPHVNKKILLYIVSSSIQDSDIDRARSMYGVTDYIVKPIDDERLDDILIPA</sequence>
<dbReference type="RefSeq" id="WP_317487156.1">
    <property type="nucleotide sequence ID" value="NZ_CP136051.1"/>
</dbReference>
<protein>
    <submittedName>
        <fullName evidence="5">Response regulator</fullName>
    </submittedName>
</protein>
<keyword evidence="1" id="KW-0597">Phosphoprotein</keyword>
<accession>A0ABZ0IIM0</accession>